<dbReference type="OrthoDB" id="2802867at2759"/>
<sequence>LPLGPNPLLLLRNVHQVPMEHQCKMSHHWAKQYGDVLYLWLFSKSAVVLSSIQAAHDLLEKRSSKYSHRPHFMLIYNMMGWHSNLALMPYGDRWHLHRKWFHSSFNEGKVVEEYCSIQQR</sequence>
<evidence type="ECO:0000313" key="12">
    <source>
        <dbReference type="EMBL" id="PCH43946.1"/>
    </source>
</evidence>
<evidence type="ECO:0000313" key="13">
    <source>
        <dbReference type="Proteomes" id="UP000218811"/>
    </source>
</evidence>
<keyword evidence="4" id="KW-0349">Heme</keyword>
<comment type="similarity">
    <text evidence="3">Belongs to the cytochrome P450 family.</text>
</comment>
<evidence type="ECO:0000256" key="9">
    <source>
        <dbReference type="ARBA" id="ARBA00023004"/>
    </source>
</evidence>
<dbReference type="STRING" id="742152.A0A2H3JP36"/>
<comment type="cofactor">
    <cofactor evidence="1">
        <name>heme</name>
        <dbReference type="ChEBI" id="CHEBI:30413"/>
    </cofactor>
</comment>
<proteinExistence type="inferred from homology"/>
<dbReference type="Proteomes" id="UP000218811">
    <property type="component" value="Unassembled WGS sequence"/>
</dbReference>
<keyword evidence="10" id="KW-0503">Monooxygenase</keyword>
<dbReference type="EMBL" id="KB468146">
    <property type="protein sequence ID" value="PCH43946.1"/>
    <property type="molecule type" value="Genomic_DNA"/>
</dbReference>
<dbReference type="InterPro" id="IPR036396">
    <property type="entry name" value="Cyt_P450_sf"/>
</dbReference>
<dbReference type="GO" id="GO:0005506">
    <property type="term" value="F:iron ion binding"/>
    <property type="evidence" value="ECO:0007669"/>
    <property type="project" value="InterPro"/>
</dbReference>
<reference evidence="12 13" key="1">
    <citation type="journal article" date="2012" name="Science">
        <title>The Paleozoic origin of enzymatic lignin decomposition reconstructed from 31 fungal genomes.</title>
        <authorList>
            <person name="Floudas D."/>
            <person name="Binder M."/>
            <person name="Riley R."/>
            <person name="Barry K."/>
            <person name="Blanchette R.A."/>
            <person name="Henrissat B."/>
            <person name="Martinez A.T."/>
            <person name="Otillar R."/>
            <person name="Spatafora J.W."/>
            <person name="Yadav J.S."/>
            <person name="Aerts A."/>
            <person name="Benoit I."/>
            <person name="Boyd A."/>
            <person name="Carlson A."/>
            <person name="Copeland A."/>
            <person name="Coutinho P.M."/>
            <person name="de Vries R.P."/>
            <person name="Ferreira P."/>
            <person name="Findley K."/>
            <person name="Foster B."/>
            <person name="Gaskell J."/>
            <person name="Glotzer D."/>
            <person name="Gorecki P."/>
            <person name="Heitman J."/>
            <person name="Hesse C."/>
            <person name="Hori C."/>
            <person name="Igarashi K."/>
            <person name="Jurgens J.A."/>
            <person name="Kallen N."/>
            <person name="Kersten P."/>
            <person name="Kohler A."/>
            <person name="Kuees U."/>
            <person name="Kumar T.K.A."/>
            <person name="Kuo A."/>
            <person name="LaButti K."/>
            <person name="Larrondo L.F."/>
            <person name="Lindquist E."/>
            <person name="Ling A."/>
            <person name="Lombard V."/>
            <person name="Lucas S."/>
            <person name="Lundell T."/>
            <person name="Martin R."/>
            <person name="McLaughlin D.J."/>
            <person name="Morgenstern I."/>
            <person name="Morin E."/>
            <person name="Murat C."/>
            <person name="Nagy L.G."/>
            <person name="Nolan M."/>
            <person name="Ohm R.A."/>
            <person name="Patyshakuliyeva A."/>
            <person name="Rokas A."/>
            <person name="Ruiz-Duenas F.J."/>
            <person name="Sabat G."/>
            <person name="Salamov A."/>
            <person name="Samejima M."/>
            <person name="Schmutz J."/>
            <person name="Slot J.C."/>
            <person name="St John F."/>
            <person name="Stenlid J."/>
            <person name="Sun H."/>
            <person name="Sun S."/>
            <person name="Syed K."/>
            <person name="Tsang A."/>
            <person name="Wiebenga A."/>
            <person name="Young D."/>
            <person name="Pisabarro A."/>
            <person name="Eastwood D.C."/>
            <person name="Martin F."/>
            <person name="Cullen D."/>
            <person name="Grigoriev I.V."/>
            <person name="Hibbett D.S."/>
        </authorList>
    </citation>
    <scope>NUCLEOTIDE SEQUENCE [LARGE SCALE GENOMIC DNA]</scope>
    <source>
        <strain evidence="12 13">MD-104</strain>
    </source>
</reference>
<keyword evidence="8" id="KW-0560">Oxidoreductase</keyword>
<keyword evidence="11" id="KW-0472">Membrane</keyword>
<dbReference type="InterPro" id="IPR050364">
    <property type="entry name" value="Cytochrome_P450_fung"/>
</dbReference>
<evidence type="ECO:0000256" key="4">
    <source>
        <dbReference type="ARBA" id="ARBA00022617"/>
    </source>
</evidence>
<keyword evidence="6" id="KW-0479">Metal-binding</keyword>
<dbReference type="PANTHER" id="PTHR46300">
    <property type="entry name" value="P450, PUTATIVE (EUROFUNG)-RELATED-RELATED"/>
    <property type="match status" value="1"/>
</dbReference>
<feature type="non-terminal residue" evidence="12">
    <location>
        <position position="1"/>
    </location>
</feature>
<comment type="subcellular location">
    <subcellularLocation>
        <location evidence="2">Membrane</location>
    </subcellularLocation>
</comment>
<dbReference type="Pfam" id="PF00067">
    <property type="entry name" value="p450"/>
    <property type="match status" value="1"/>
</dbReference>
<keyword evidence="5" id="KW-0812">Transmembrane</keyword>
<accession>A0A2H3JP36</accession>
<dbReference type="GO" id="GO:0016020">
    <property type="term" value="C:membrane"/>
    <property type="evidence" value="ECO:0007669"/>
    <property type="project" value="UniProtKB-SubCell"/>
</dbReference>
<dbReference type="GO" id="GO:0004497">
    <property type="term" value="F:monooxygenase activity"/>
    <property type="evidence" value="ECO:0007669"/>
    <property type="project" value="UniProtKB-KW"/>
</dbReference>
<evidence type="ECO:0000256" key="3">
    <source>
        <dbReference type="ARBA" id="ARBA00010617"/>
    </source>
</evidence>
<evidence type="ECO:0000256" key="11">
    <source>
        <dbReference type="ARBA" id="ARBA00023136"/>
    </source>
</evidence>
<evidence type="ECO:0000256" key="8">
    <source>
        <dbReference type="ARBA" id="ARBA00023002"/>
    </source>
</evidence>
<organism evidence="12 13">
    <name type="scientific">Wolfiporia cocos (strain MD-104)</name>
    <name type="common">Brown rot fungus</name>
    <dbReference type="NCBI Taxonomy" id="742152"/>
    <lineage>
        <taxon>Eukaryota</taxon>
        <taxon>Fungi</taxon>
        <taxon>Dikarya</taxon>
        <taxon>Basidiomycota</taxon>
        <taxon>Agaricomycotina</taxon>
        <taxon>Agaricomycetes</taxon>
        <taxon>Polyporales</taxon>
        <taxon>Phaeolaceae</taxon>
        <taxon>Wolfiporia</taxon>
    </lineage>
</organism>
<protein>
    <submittedName>
        <fullName evidence="12">Cytochrome P450</fullName>
    </submittedName>
</protein>
<dbReference type="AlphaFoldDB" id="A0A2H3JP36"/>
<dbReference type="GO" id="GO:0020037">
    <property type="term" value="F:heme binding"/>
    <property type="evidence" value="ECO:0007669"/>
    <property type="project" value="InterPro"/>
</dbReference>
<name>A0A2H3JP36_WOLCO</name>
<evidence type="ECO:0000256" key="10">
    <source>
        <dbReference type="ARBA" id="ARBA00023033"/>
    </source>
</evidence>
<gene>
    <name evidence="12" type="ORF">WOLCODRAFT_55641</name>
</gene>
<evidence type="ECO:0000256" key="5">
    <source>
        <dbReference type="ARBA" id="ARBA00022692"/>
    </source>
</evidence>
<evidence type="ECO:0000256" key="2">
    <source>
        <dbReference type="ARBA" id="ARBA00004370"/>
    </source>
</evidence>
<evidence type="ECO:0000256" key="7">
    <source>
        <dbReference type="ARBA" id="ARBA00022989"/>
    </source>
</evidence>
<dbReference type="SUPFAM" id="SSF48264">
    <property type="entry name" value="Cytochrome P450"/>
    <property type="match status" value="1"/>
</dbReference>
<keyword evidence="9" id="KW-0408">Iron</keyword>
<keyword evidence="13" id="KW-1185">Reference proteome</keyword>
<evidence type="ECO:0000256" key="6">
    <source>
        <dbReference type="ARBA" id="ARBA00022723"/>
    </source>
</evidence>
<dbReference type="GO" id="GO:0016705">
    <property type="term" value="F:oxidoreductase activity, acting on paired donors, with incorporation or reduction of molecular oxygen"/>
    <property type="evidence" value="ECO:0007669"/>
    <property type="project" value="InterPro"/>
</dbReference>
<dbReference type="Gene3D" id="1.10.630.10">
    <property type="entry name" value="Cytochrome P450"/>
    <property type="match status" value="1"/>
</dbReference>
<evidence type="ECO:0000256" key="1">
    <source>
        <dbReference type="ARBA" id="ARBA00001971"/>
    </source>
</evidence>
<feature type="non-terminal residue" evidence="12">
    <location>
        <position position="120"/>
    </location>
</feature>
<dbReference type="PANTHER" id="PTHR46300:SF5">
    <property type="entry name" value="CYTOCHROME P450"/>
    <property type="match status" value="1"/>
</dbReference>
<keyword evidence="7" id="KW-1133">Transmembrane helix</keyword>
<dbReference type="InterPro" id="IPR001128">
    <property type="entry name" value="Cyt_P450"/>
</dbReference>
<dbReference type="OMA" id="FIGNTHQ"/>